<evidence type="ECO:0000313" key="4">
    <source>
        <dbReference type="EMBL" id="KAA3679631.1"/>
    </source>
</evidence>
<dbReference type="PANTHER" id="PTHR22731:SF3">
    <property type="entry name" value="RIBONUCLEASES P_MRP PROTEIN SUBUNIT POP1"/>
    <property type="match status" value="1"/>
</dbReference>
<feature type="region of interest" description="Disordered" evidence="1">
    <location>
        <begin position="69"/>
        <end position="90"/>
    </location>
</feature>
<protein>
    <submittedName>
        <fullName evidence="4">Ribonuclease P/MRP protein subunit POP1</fullName>
    </submittedName>
</protein>
<evidence type="ECO:0000313" key="5">
    <source>
        <dbReference type="Proteomes" id="UP000324629"/>
    </source>
</evidence>
<dbReference type="Pfam" id="PF22770">
    <property type="entry name" value="POP1_C"/>
    <property type="match status" value="1"/>
</dbReference>
<feature type="compositionally biased region" description="Polar residues" evidence="1">
    <location>
        <begin position="77"/>
        <end position="87"/>
    </location>
</feature>
<feature type="domain" description="POP1 C-terminal" evidence="3">
    <location>
        <begin position="698"/>
        <end position="764"/>
    </location>
</feature>
<dbReference type="GO" id="GO:0000172">
    <property type="term" value="C:ribonuclease MRP complex"/>
    <property type="evidence" value="ECO:0007669"/>
    <property type="project" value="InterPro"/>
</dbReference>
<evidence type="ECO:0000256" key="1">
    <source>
        <dbReference type="SAM" id="MobiDB-lite"/>
    </source>
</evidence>
<accession>A0A5J4NVT6</accession>
<dbReference type="GO" id="GO:0005655">
    <property type="term" value="C:nucleolar ribonuclease P complex"/>
    <property type="evidence" value="ECO:0007669"/>
    <property type="project" value="InterPro"/>
</dbReference>
<dbReference type="Proteomes" id="UP000324629">
    <property type="component" value="Unassembled WGS sequence"/>
</dbReference>
<dbReference type="AlphaFoldDB" id="A0A5J4NVT6"/>
<sequence length="766" mass="86288">MSDRQLIDKIRDDYSCFNVVQLATTRAAELAEFEATVNVLTTHALTGLQRLPVRLRRRAASHRVNRLPRRLHRHHPSSQNEQAQLTTKKPVEVKHTKTKCRRFRRRRLRLLAFAARFAASTASINKTSDRSVPSKPRWLPTHLWHTKRFHMITVWGWRLPQAPTNKVFKACQSASLNGCLVFDLSYLSCLEMCGSERDLVNCLQQLVQYSSLAGSACVPINDCGAPKYACEQVGLFLAKPIASDLASSAVERIHHPVLGPVRVLWAYPSEPTTKHRHVYIWLHPAMSDEAEGLLTECVARYNRACTKDDSVQLYNRTGQVSRLCTIGRQAHQLLADVLVPSQSAVKRGDWNLWSELITNCRQASCIPYGTTIFLPDCSDFRTNRPKLKIRNRNWVIAPAERSKAVAPTGVISGGKLYTWTELRSHQPGINFRTLFSNCPLRDAESGTDTDVLLVQNAAPTLATSYPHCTGWDLILVRSHHLSSTEDLLTLRGSLAARDLLISCVYRGAEVGGLRDWQYWSTIGTQGSASMLSYPACLWPDTSGGQDWDAQVATRNQLRYRQVWGDFLCHIENYTHRRPPKLRPNYARFGTSHPFSAPWNELLRRYLPSDDKRPYFVLRDPAMLRLVVQRMISGEPRACLTIEHLTRCDVALPWALILVRISAVGRGVPKPNAILYAANVDDDLTKDSQVDYAISECDLNQRPVLGYVQTGNFNHAVGHGTGLGYISLAAIATVIQHPNVGPNLTCVWMKNIATTRLRPVRISVVFW</sequence>
<dbReference type="PANTHER" id="PTHR22731">
    <property type="entry name" value="RIBONUCLEASES P/MRP PROTEIN SUBUNIT POP1"/>
    <property type="match status" value="1"/>
</dbReference>
<dbReference type="InterPro" id="IPR009723">
    <property type="entry name" value="Pop1_N"/>
</dbReference>
<name>A0A5J4NVT6_9TREM</name>
<evidence type="ECO:0000259" key="3">
    <source>
        <dbReference type="Pfam" id="PF22770"/>
    </source>
</evidence>
<reference evidence="4 5" key="1">
    <citation type="journal article" date="2019" name="Gigascience">
        <title>Whole-genome sequence of the oriental lung fluke Paragonimus westermani.</title>
        <authorList>
            <person name="Oey H."/>
            <person name="Zakrzewski M."/>
            <person name="Narain K."/>
            <person name="Devi K.R."/>
            <person name="Agatsuma T."/>
            <person name="Nawaratna S."/>
            <person name="Gobert G.N."/>
            <person name="Jones M.K."/>
            <person name="Ragan M.A."/>
            <person name="McManus D.P."/>
            <person name="Krause L."/>
        </authorList>
    </citation>
    <scope>NUCLEOTIDE SEQUENCE [LARGE SCALE GENOMIC DNA]</scope>
    <source>
        <strain evidence="4 5">IND2009</strain>
    </source>
</reference>
<organism evidence="4 5">
    <name type="scientific">Paragonimus westermani</name>
    <dbReference type="NCBI Taxonomy" id="34504"/>
    <lineage>
        <taxon>Eukaryota</taxon>
        <taxon>Metazoa</taxon>
        <taxon>Spiralia</taxon>
        <taxon>Lophotrochozoa</taxon>
        <taxon>Platyhelminthes</taxon>
        <taxon>Trematoda</taxon>
        <taxon>Digenea</taxon>
        <taxon>Plagiorchiida</taxon>
        <taxon>Troglotremata</taxon>
        <taxon>Troglotrematidae</taxon>
        <taxon>Paragonimus</taxon>
    </lineage>
</organism>
<proteinExistence type="predicted"/>
<keyword evidence="5" id="KW-1185">Reference proteome</keyword>
<feature type="domain" description="Pop1 N-terminal" evidence="2">
    <location>
        <begin position="137"/>
        <end position="192"/>
    </location>
</feature>
<dbReference type="InterPro" id="IPR039182">
    <property type="entry name" value="Pop1"/>
</dbReference>
<evidence type="ECO:0000259" key="2">
    <source>
        <dbReference type="Pfam" id="PF06978"/>
    </source>
</evidence>
<dbReference type="InterPro" id="IPR055079">
    <property type="entry name" value="POP1_C"/>
</dbReference>
<dbReference type="Pfam" id="PF06978">
    <property type="entry name" value="POP1_N"/>
    <property type="match status" value="2"/>
</dbReference>
<comment type="caution">
    <text evidence="4">The sequence shown here is derived from an EMBL/GenBank/DDBJ whole genome shotgun (WGS) entry which is preliminary data.</text>
</comment>
<feature type="domain" description="Pop1 N-terminal" evidence="2">
    <location>
        <begin position="25"/>
        <end position="120"/>
    </location>
</feature>
<dbReference type="GO" id="GO:0001682">
    <property type="term" value="P:tRNA 5'-leader removal"/>
    <property type="evidence" value="ECO:0007669"/>
    <property type="project" value="InterPro"/>
</dbReference>
<dbReference type="EMBL" id="QNGE01000680">
    <property type="protein sequence ID" value="KAA3679631.1"/>
    <property type="molecule type" value="Genomic_DNA"/>
</dbReference>
<gene>
    <name evidence="4" type="ORF">DEA37_0007511</name>
</gene>